<proteinExistence type="predicted"/>
<reference evidence="1 2" key="1">
    <citation type="journal article" date="2016" name="Microbiol. Immunol.">
        <title>Complete genome sequence of Streptococcus troglodytae TKU31 isolated from the oral cavity of a chimpanzee (Pan troglodytes).</title>
        <authorList>
            <person name="Okamoto M."/>
            <person name="Naito M."/>
            <person name="Miyanohara M."/>
            <person name="Imai S."/>
            <person name="Nomura Y."/>
            <person name="Saito W."/>
            <person name="Momoi Y."/>
            <person name="Takada K."/>
            <person name="Miyabe-Nishiwaki T."/>
            <person name="Tomonaga M."/>
            <person name="Hanada N."/>
        </authorList>
    </citation>
    <scope>NUCLEOTIDE SEQUENCE [LARGE SCALE GENOMIC DNA]</scope>
    <source>
        <strain evidence="2">TKU 31</strain>
    </source>
</reference>
<name>A0A1L7LK03_9STRE</name>
<evidence type="ECO:0000313" key="1">
    <source>
        <dbReference type="EMBL" id="BAQ24517.1"/>
    </source>
</evidence>
<organism evidence="1 2">
    <name type="scientific">Streptococcus troglodytae</name>
    <dbReference type="NCBI Taxonomy" id="1111760"/>
    <lineage>
        <taxon>Bacteria</taxon>
        <taxon>Bacillati</taxon>
        <taxon>Bacillota</taxon>
        <taxon>Bacilli</taxon>
        <taxon>Lactobacillales</taxon>
        <taxon>Streptococcaceae</taxon>
        <taxon>Streptococcus</taxon>
    </lineage>
</organism>
<dbReference type="Proteomes" id="UP000217758">
    <property type="component" value="Chromosome"/>
</dbReference>
<dbReference type="EMBL" id="AP014612">
    <property type="protein sequence ID" value="BAQ24517.1"/>
    <property type="molecule type" value="Genomic_DNA"/>
</dbReference>
<evidence type="ECO:0000313" key="2">
    <source>
        <dbReference type="Proteomes" id="UP000217758"/>
    </source>
</evidence>
<dbReference type="KEGG" id="strg:SRT_12560"/>
<dbReference type="RefSeq" id="WP_256376008.1">
    <property type="nucleotide sequence ID" value="NZ_AP014612.1"/>
</dbReference>
<keyword evidence="2" id="KW-1185">Reference proteome</keyword>
<sequence length="40" mass="4851">MTKIEDMIKELCPDGVEWKELWEVTIWDKNLIVFQNLNNN</sequence>
<accession>A0A1L7LK03</accession>
<gene>
    <name evidence="1" type="primary">hsdS</name>
    <name evidence="1" type="ORF">SRT_12560</name>
</gene>
<dbReference type="AlphaFoldDB" id="A0A1L7LK03"/>
<protein>
    <submittedName>
        <fullName evidence="1">Type I restriction-modification system,specificity determinant</fullName>
    </submittedName>
</protein>